<proteinExistence type="predicted"/>
<sequence length="264" mass="27352">MTQPRSGFRVTCTPASRAGAATVLMIHGFLDDASVWDDVVDAMSGEVGAVRYDLPGFGSRSGSIAAVGGPTLPALAAEAADVLAEIDGPVILVGQSFGAQVAELLAAQQPDRVRGLVLLTPVPLSGTRLPDEVVAPFAALGGDRVTQRRLRAEMSPDLTEEQLDRLTAVGAVVSAGATAHYVSLWNTGVPETSATSAFRGPALIIAGSADGFVTEQLVDAISARFCYPEVKVIDRGGHWLHVEYPGLVAAMILDFTDAVIGATS</sequence>
<dbReference type="PRINTS" id="PR00111">
    <property type="entry name" value="ABHYDROLASE"/>
</dbReference>
<accession>A0A1Q4H957</accession>
<gene>
    <name evidence="2" type="ORF">CRI78_04795</name>
</gene>
<dbReference type="PANTHER" id="PTHR43798">
    <property type="entry name" value="MONOACYLGLYCEROL LIPASE"/>
    <property type="match status" value="1"/>
</dbReference>
<dbReference type="Proteomes" id="UP000220340">
    <property type="component" value="Unassembled WGS sequence"/>
</dbReference>
<dbReference type="OrthoDB" id="8680283at2"/>
<dbReference type="GO" id="GO:0016020">
    <property type="term" value="C:membrane"/>
    <property type="evidence" value="ECO:0007669"/>
    <property type="project" value="TreeGrafter"/>
</dbReference>
<organism evidence="2 3">
    <name type="scientific">Mycolicibacterium diernhoferi</name>
    <dbReference type="NCBI Taxonomy" id="1801"/>
    <lineage>
        <taxon>Bacteria</taxon>
        <taxon>Bacillati</taxon>
        <taxon>Actinomycetota</taxon>
        <taxon>Actinomycetes</taxon>
        <taxon>Mycobacteriales</taxon>
        <taxon>Mycobacteriaceae</taxon>
        <taxon>Mycolicibacterium</taxon>
    </lineage>
</organism>
<evidence type="ECO:0000313" key="2">
    <source>
        <dbReference type="EMBL" id="PEG55585.1"/>
    </source>
</evidence>
<comment type="caution">
    <text evidence="2">The sequence shown here is derived from an EMBL/GenBank/DDBJ whole genome shotgun (WGS) entry which is preliminary data.</text>
</comment>
<dbReference type="InterPro" id="IPR000073">
    <property type="entry name" value="AB_hydrolase_1"/>
</dbReference>
<protein>
    <submittedName>
        <fullName evidence="2">Alpha/beta hydrolase</fullName>
    </submittedName>
</protein>
<feature type="domain" description="AB hydrolase-1" evidence="1">
    <location>
        <begin position="23"/>
        <end position="250"/>
    </location>
</feature>
<name>A0A1Q4H957_9MYCO</name>
<dbReference type="STRING" id="1801.BRW64_20090"/>
<dbReference type="InterPro" id="IPR050266">
    <property type="entry name" value="AB_hydrolase_sf"/>
</dbReference>
<evidence type="ECO:0000313" key="3">
    <source>
        <dbReference type="Proteomes" id="UP000220340"/>
    </source>
</evidence>
<dbReference type="GO" id="GO:0047372">
    <property type="term" value="F:monoacylglycerol lipase activity"/>
    <property type="evidence" value="ECO:0007669"/>
    <property type="project" value="TreeGrafter"/>
</dbReference>
<dbReference type="EMBL" id="PDCR01000005">
    <property type="protein sequence ID" value="PEG55585.1"/>
    <property type="molecule type" value="Genomic_DNA"/>
</dbReference>
<keyword evidence="2" id="KW-0378">Hydrolase</keyword>
<dbReference type="Gene3D" id="3.40.50.1820">
    <property type="entry name" value="alpha/beta hydrolase"/>
    <property type="match status" value="1"/>
</dbReference>
<dbReference type="RefSeq" id="WP_073858262.1">
    <property type="nucleotide sequence ID" value="NZ_BAAATC010000019.1"/>
</dbReference>
<dbReference type="InterPro" id="IPR029058">
    <property type="entry name" value="AB_hydrolase_fold"/>
</dbReference>
<evidence type="ECO:0000259" key="1">
    <source>
        <dbReference type="Pfam" id="PF12697"/>
    </source>
</evidence>
<reference evidence="2 3" key="1">
    <citation type="submission" date="2017-10" db="EMBL/GenBank/DDBJ databases">
        <title>The new phylogeny of genus Mycobacterium.</title>
        <authorList>
            <person name="Tortoli E."/>
            <person name="Trovato A."/>
            <person name="Cirillo D.M."/>
        </authorList>
    </citation>
    <scope>NUCLEOTIDE SEQUENCE [LARGE SCALE GENOMIC DNA]</scope>
    <source>
        <strain evidence="2 3">IP141170001</strain>
    </source>
</reference>
<dbReference type="SUPFAM" id="SSF53474">
    <property type="entry name" value="alpha/beta-Hydrolases"/>
    <property type="match status" value="1"/>
</dbReference>
<dbReference type="GO" id="GO:0046464">
    <property type="term" value="P:acylglycerol catabolic process"/>
    <property type="evidence" value="ECO:0007669"/>
    <property type="project" value="TreeGrafter"/>
</dbReference>
<dbReference type="Pfam" id="PF12697">
    <property type="entry name" value="Abhydrolase_6"/>
    <property type="match status" value="1"/>
</dbReference>
<dbReference type="PANTHER" id="PTHR43798:SF5">
    <property type="entry name" value="MONOACYLGLYCEROL LIPASE ABHD6"/>
    <property type="match status" value="1"/>
</dbReference>
<dbReference type="AlphaFoldDB" id="A0A1Q4H957"/>
<keyword evidence="3" id="KW-1185">Reference proteome</keyword>